<dbReference type="OrthoDB" id="1934519at2"/>
<feature type="transmembrane region" description="Helical" evidence="1">
    <location>
        <begin position="40"/>
        <end position="56"/>
    </location>
</feature>
<dbReference type="RefSeq" id="WP_080021840.1">
    <property type="nucleotide sequence ID" value="NZ_LTAY01000021.1"/>
</dbReference>
<feature type="transmembrane region" description="Helical" evidence="1">
    <location>
        <begin position="99"/>
        <end position="119"/>
    </location>
</feature>
<evidence type="ECO:0008006" key="4">
    <source>
        <dbReference type="Google" id="ProtNLM"/>
    </source>
</evidence>
<organism evidence="2 3">
    <name type="scientific">Clostridium thermobutyricum DSM 4928</name>
    <dbReference type="NCBI Taxonomy" id="1121339"/>
    <lineage>
        <taxon>Bacteria</taxon>
        <taxon>Bacillati</taxon>
        <taxon>Bacillota</taxon>
        <taxon>Clostridia</taxon>
        <taxon>Eubacteriales</taxon>
        <taxon>Clostridiaceae</taxon>
        <taxon>Clostridium</taxon>
    </lineage>
</organism>
<gene>
    <name evidence="2" type="ORF">CLTHE_04870</name>
</gene>
<keyword evidence="1" id="KW-0812">Transmembrane</keyword>
<name>A0A1V4SY40_9CLOT</name>
<keyword evidence="1" id="KW-1133">Transmembrane helix</keyword>
<evidence type="ECO:0000313" key="2">
    <source>
        <dbReference type="EMBL" id="OPX49756.1"/>
    </source>
</evidence>
<feature type="transmembrane region" description="Helical" evidence="1">
    <location>
        <begin position="12"/>
        <end position="28"/>
    </location>
</feature>
<evidence type="ECO:0000313" key="3">
    <source>
        <dbReference type="Proteomes" id="UP000191448"/>
    </source>
</evidence>
<dbReference type="Proteomes" id="UP000191448">
    <property type="component" value="Unassembled WGS sequence"/>
</dbReference>
<dbReference type="AlphaFoldDB" id="A0A1V4SY40"/>
<dbReference type="EMBL" id="LTAY01000021">
    <property type="protein sequence ID" value="OPX49756.1"/>
    <property type="molecule type" value="Genomic_DNA"/>
</dbReference>
<evidence type="ECO:0000256" key="1">
    <source>
        <dbReference type="SAM" id="Phobius"/>
    </source>
</evidence>
<accession>A0A1V4SY40</accession>
<comment type="caution">
    <text evidence="2">The sequence shown here is derived from an EMBL/GenBank/DDBJ whole genome shotgun (WGS) entry which is preliminary data.</text>
</comment>
<reference evidence="2 3" key="1">
    <citation type="submission" date="2016-02" db="EMBL/GenBank/DDBJ databases">
        <title>Genome sequence of Clostridium thermobutyricum DSM 4928.</title>
        <authorList>
            <person name="Poehlein A."/>
            <person name="Daniel R."/>
        </authorList>
    </citation>
    <scope>NUCLEOTIDE SEQUENCE [LARGE SCALE GENOMIC DNA]</scope>
    <source>
        <strain evidence="2 3">DSM 4928</strain>
    </source>
</reference>
<keyword evidence="1" id="KW-0472">Membrane</keyword>
<sequence>MSKEKLDIKSIIKLVISAFLFLILGFIISKVSDYNLNDVFFVEGIILIFGGILSSIKGNSKGLSMQGLGSINAQYISNINLEITKREREKVNLKEEMKFVFSDLVLILFGLTCIVVNYLI</sequence>
<proteinExistence type="predicted"/>
<protein>
    <recommendedName>
        <fullName evidence="4">DUF3899 domain-containing protein</fullName>
    </recommendedName>
</protein>